<protein>
    <submittedName>
        <fullName evidence="2">Uncharacterized protein</fullName>
    </submittedName>
</protein>
<accession>A0A385FZD8</accession>
<feature type="region of interest" description="Disordered" evidence="1">
    <location>
        <begin position="36"/>
        <end position="56"/>
    </location>
</feature>
<reference evidence="2" key="1">
    <citation type="submission" date="2018-08" db="EMBL/GenBank/DDBJ databases">
        <authorList>
            <person name="Mu J.-J."/>
            <person name="Lin Y.-C."/>
        </authorList>
    </citation>
    <scope>NUCLEOTIDE SEQUENCE</scope>
    <source>
        <strain evidence="2">KP14812</strain>
        <plasmid evidence="2">pKP14812-MCR-1</plasmid>
    </source>
</reference>
<sequence length="56" mass="6482">MKPFGLAGKPQPEPCGCCWYHPEDCRYAAAKTLYRRSQRKAERQRQRASITRALAE</sequence>
<evidence type="ECO:0000313" key="2">
    <source>
        <dbReference type="EMBL" id="AXV47207.1"/>
    </source>
</evidence>
<geneLocation type="plasmid" evidence="2">
    <name>pKP14812-MCR-1</name>
</geneLocation>
<organism evidence="2">
    <name type="scientific">Klebsiella pneumoniae</name>
    <dbReference type="NCBI Taxonomy" id="573"/>
    <lineage>
        <taxon>Bacteria</taxon>
        <taxon>Pseudomonadati</taxon>
        <taxon>Pseudomonadota</taxon>
        <taxon>Gammaproteobacteria</taxon>
        <taxon>Enterobacterales</taxon>
        <taxon>Enterobacteriaceae</taxon>
        <taxon>Klebsiella/Raoultella group</taxon>
        <taxon>Klebsiella</taxon>
        <taxon>Klebsiella pneumoniae complex</taxon>
    </lineage>
</organism>
<evidence type="ECO:0000256" key="1">
    <source>
        <dbReference type="SAM" id="MobiDB-lite"/>
    </source>
</evidence>
<dbReference type="GeneID" id="75206590"/>
<proteinExistence type="predicted"/>
<dbReference type="EMBL" id="MH733010">
    <property type="protein sequence ID" value="AXV47207.1"/>
    <property type="molecule type" value="Genomic_DNA"/>
</dbReference>
<keyword evidence="2" id="KW-0614">Plasmid</keyword>
<dbReference type="RefSeq" id="WP_164997028.1">
    <property type="nucleotide sequence ID" value="NZ_CP072457.1"/>
</dbReference>
<dbReference type="AlphaFoldDB" id="A0A385FZD8"/>
<name>A0A385FZD8_KLEPN</name>